<reference evidence="2" key="1">
    <citation type="submission" date="2025-08" db="UniProtKB">
        <authorList>
            <consortium name="RefSeq"/>
        </authorList>
    </citation>
    <scope>IDENTIFICATION</scope>
    <source>
        <tissue evidence="2">Testes</tissue>
    </source>
</reference>
<keyword evidence="1" id="KW-1185">Reference proteome</keyword>
<sequence length="126" mass="14818">MIFSLRLFMEKCLEYQLPALAVFVDFKAAFDSVHRPSMWHILQEYGVPHTYIRLIQCVYRECQASVIVYGQQTDWFKIETRVRHECVWSALLFGVLIDFVLRKPCDNKQAGILHETAHTNTQRNPT</sequence>
<proteinExistence type="predicted"/>
<name>A0ABM0LU59_SACKO</name>
<dbReference type="PANTHER" id="PTHR47027">
    <property type="entry name" value="REVERSE TRANSCRIPTASE DOMAIN-CONTAINING PROTEIN"/>
    <property type="match status" value="1"/>
</dbReference>
<evidence type="ECO:0000313" key="1">
    <source>
        <dbReference type="Proteomes" id="UP000694865"/>
    </source>
</evidence>
<dbReference type="Proteomes" id="UP000694865">
    <property type="component" value="Unplaced"/>
</dbReference>
<dbReference type="RefSeq" id="XP_006811300.1">
    <property type="nucleotide sequence ID" value="XM_006811237.1"/>
</dbReference>
<accession>A0ABM0LU59</accession>
<dbReference type="PANTHER" id="PTHR47027:SF20">
    <property type="entry name" value="REVERSE TRANSCRIPTASE-LIKE PROTEIN WITH RNA-DIRECTED DNA POLYMERASE DOMAIN"/>
    <property type="match status" value="1"/>
</dbReference>
<organism evidence="1 2">
    <name type="scientific">Saccoglossus kowalevskii</name>
    <name type="common">Acorn worm</name>
    <dbReference type="NCBI Taxonomy" id="10224"/>
    <lineage>
        <taxon>Eukaryota</taxon>
        <taxon>Metazoa</taxon>
        <taxon>Hemichordata</taxon>
        <taxon>Enteropneusta</taxon>
        <taxon>Harrimaniidae</taxon>
        <taxon>Saccoglossus</taxon>
    </lineage>
</organism>
<dbReference type="GeneID" id="102806759"/>
<protein>
    <submittedName>
        <fullName evidence="2">Uncharacterized protein LOC102806759</fullName>
    </submittedName>
</protein>
<evidence type="ECO:0000313" key="2">
    <source>
        <dbReference type="RefSeq" id="XP_006811300.1"/>
    </source>
</evidence>
<gene>
    <name evidence="2" type="primary">LOC102806759</name>
</gene>